<comment type="caution">
    <text evidence="1">The sequence shown here is derived from an EMBL/GenBank/DDBJ whole genome shotgun (WGS) entry which is preliminary data.</text>
</comment>
<keyword evidence="2" id="KW-1185">Reference proteome</keyword>
<dbReference type="OrthoDB" id="4359058at2759"/>
<evidence type="ECO:0000313" key="1">
    <source>
        <dbReference type="EMBL" id="OQD62137.1"/>
    </source>
</evidence>
<protein>
    <submittedName>
        <fullName evidence="1">Uncharacterized protein</fullName>
    </submittedName>
</protein>
<reference evidence="2" key="1">
    <citation type="journal article" date="2017" name="Nat. Microbiol.">
        <title>Global analysis of biosynthetic gene clusters reveals vast potential of secondary metabolite production in Penicillium species.</title>
        <authorList>
            <person name="Nielsen J.C."/>
            <person name="Grijseels S."/>
            <person name="Prigent S."/>
            <person name="Ji B."/>
            <person name="Dainat J."/>
            <person name="Nielsen K.F."/>
            <person name="Frisvad J.C."/>
            <person name="Workman M."/>
            <person name="Nielsen J."/>
        </authorList>
    </citation>
    <scope>NUCLEOTIDE SEQUENCE [LARGE SCALE GENOMIC DNA]</scope>
    <source>
        <strain evidence="2">IBT 4502</strain>
    </source>
</reference>
<dbReference type="Proteomes" id="UP000191408">
    <property type="component" value="Unassembled WGS sequence"/>
</dbReference>
<dbReference type="Gene3D" id="3.40.390.10">
    <property type="entry name" value="Collagenase (Catalytic Domain)"/>
    <property type="match status" value="1"/>
</dbReference>
<dbReference type="AlphaFoldDB" id="A0A1V6NC40"/>
<organism evidence="1 2">
    <name type="scientific">Penicillium polonicum</name>
    <dbReference type="NCBI Taxonomy" id="60169"/>
    <lineage>
        <taxon>Eukaryota</taxon>
        <taxon>Fungi</taxon>
        <taxon>Dikarya</taxon>
        <taxon>Ascomycota</taxon>
        <taxon>Pezizomycotina</taxon>
        <taxon>Eurotiomycetes</taxon>
        <taxon>Eurotiomycetidae</taxon>
        <taxon>Eurotiales</taxon>
        <taxon>Aspergillaceae</taxon>
        <taxon>Penicillium</taxon>
    </lineage>
</organism>
<dbReference type="InterPro" id="IPR024079">
    <property type="entry name" value="MetalloPept_cat_dom_sf"/>
</dbReference>
<proteinExistence type="predicted"/>
<dbReference type="GO" id="GO:0008237">
    <property type="term" value="F:metallopeptidase activity"/>
    <property type="evidence" value="ECO:0007669"/>
    <property type="project" value="InterPro"/>
</dbReference>
<name>A0A1V6NC40_PENPO</name>
<sequence>MRYRLTDPYNGGYDKLKGLWLYNVVYNTPERILFHELGHGSSAFGDFATLDHAYGWNKVVLLAQKQVASNDVDDYLPLKNADTFALWACAVILHFCNWGDGSCKPV</sequence>
<dbReference type="EMBL" id="MDYM01000013">
    <property type="protein sequence ID" value="OQD62137.1"/>
    <property type="molecule type" value="Genomic_DNA"/>
</dbReference>
<evidence type="ECO:0000313" key="2">
    <source>
        <dbReference type="Proteomes" id="UP000191408"/>
    </source>
</evidence>
<accession>A0A1V6NC40</accession>
<gene>
    <name evidence="1" type="ORF">PENPOL_c013G03667</name>
</gene>